<gene>
    <name evidence="1" type="ORF">DesfrDRAFT_0077</name>
</gene>
<dbReference type="AlphaFoldDB" id="E1JR28"/>
<dbReference type="Proteomes" id="UP000006250">
    <property type="component" value="Unassembled WGS sequence"/>
</dbReference>
<organism evidence="1 2">
    <name type="scientific">Solidesulfovibrio fructosivorans JJ]</name>
    <dbReference type="NCBI Taxonomy" id="596151"/>
    <lineage>
        <taxon>Bacteria</taxon>
        <taxon>Pseudomonadati</taxon>
        <taxon>Thermodesulfobacteriota</taxon>
        <taxon>Desulfovibrionia</taxon>
        <taxon>Desulfovibrionales</taxon>
        <taxon>Desulfovibrionaceae</taxon>
        <taxon>Solidesulfovibrio</taxon>
    </lineage>
</organism>
<dbReference type="RefSeq" id="WP_005990022.1">
    <property type="nucleotide sequence ID" value="NZ_AECZ01000001.1"/>
</dbReference>
<sequence>MSEDLTPYLERSAATDLPALLRAKEGAKRRMNDTPTKENIEAFKKVRDEVEKATAVSGEGRLFAKRPAALAYLQGRGFSIQKTKFYADCKAGLVPTNAAGQFEEAVLLAYASALPTVAKEEDSKLSEEARRRLTADADYKCEQAKLTQKRREMLEGKLVERAQVERDLAARAQFFKRQIENFGPLLGARIIEAVGGDEAKLPEFLLLWEEATADWMDAWSADREFVLGPDAPDDAASCQA</sequence>
<evidence type="ECO:0000313" key="1">
    <source>
        <dbReference type="EMBL" id="EFL53029.1"/>
    </source>
</evidence>
<dbReference type="EMBL" id="AECZ01000001">
    <property type="protein sequence ID" value="EFL53029.1"/>
    <property type="molecule type" value="Genomic_DNA"/>
</dbReference>
<dbReference type="OrthoDB" id="5452435at2"/>
<dbReference type="STRING" id="596151.DesfrDRAFT_0077"/>
<protein>
    <submittedName>
        <fullName evidence="1">Uncharacterized protein</fullName>
    </submittedName>
</protein>
<name>E1JR28_SOLFR</name>
<keyword evidence="2" id="KW-1185">Reference proteome</keyword>
<proteinExistence type="predicted"/>
<accession>E1JR28</accession>
<dbReference type="eggNOG" id="ENOG5032EQQ">
    <property type="taxonomic scope" value="Bacteria"/>
</dbReference>
<comment type="caution">
    <text evidence="1">The sequence shown here is derived from an EMBL/GenBank/DDBJ whole genome shotgun (WGS) entry which is preliminary data.</text>
</comment>
<evidence type="ECO:0000313" key="2">
    <source>
        <dbReference type="Proteomes" id="UP000006250"/>
    </source>
</evidence>
<reference evidence="1 2" key="1">
    <citation type="submission" date="2010-08" db="EMBL/GenBank/DDBJ databases">
        <title>The draft genome of Desulfovibrio fructosovorans JJ.</title>
        <authorList>
            <consortium name="US DOE Joint Genome Institute (JGI-PGF)"/>
            <person name="Lucas S."/>
            <person name="Copeland A."/>
            <person name="Lapidus A."/>
            <person name="Cheng J.-F."/>
            <person name="Bruce D."/>
            <person name="Goodwin L."/>
            <person name="Pitluck S."/>
            <person name="Land M.L."/>
            <person name="Hauser L."/>
            <person name="Chang Y.-J."/>
            <person name="Jeffries C."/>
            <person name="Wall J.D."/>
            <person name="Stahl D.A."/>
            <person name="Arkin A.P."/>
            <person name="Dehal P."/>
            <person name="Stolyar S.M."/>
            <person name="Hazen T.C."/>
            <person name="Woyke T.J."/>
        </authorList>
    </citation>
    <scope>NUCLEOTIDE SEQUENCE [LARGE SCALE GENOMIC DNA]</scope>
    <source>
        <strain evidence="1 2">JJ</strain>
    </source>
</reference>